<proteinExistence type="predicted"/>
<gene>
    <name evidence="1" type="ORF">Sv326_0357</name>
    <name evidence="2" type="ORF">Sv326_0394</name>
    <name evidence="3" type="ORF">Sv326_0431</name>
</gene>
<accession>A0A7D5XJG1</accession>
<dbReference type="KEGG" id="flt:Sv326_0431"/>
<evidence type="ECO:0000313" key="4">
    <source>
        <dbReference type="Proteomes" id="UP000510821"/>
    </source>
</evidence>
<dbReference type="KEGG" id="flt:Sv326_0394"/>
<evidence type="ECO:0000313" key="2">
    <source>
        <dbReference type="EMBL" id="QLJ52569.1"/>
    </source>
</evidence>
<dbReference type="EMBL" id="CP058998">
    <property type="protein sequence ID" value="QLJ52606.1"/>
    <property type="molecule type" value="Genomic_DNA"/>
</dbReference>
<evidence type="ECO:0000313" key="1">
    <source>
        <dbReference type="EMBL" id="QLJ52532.1"/>
    </source>
</evidence>
<name>A0A7D5XJG1_FERL1</name>
<reference evidence="4" key="2">
    <citation type="submission" date="2020-07" db="EMBL/GenBank/DDBJ databases">
        <title>Metabolic diversity and evolutionary history of the archaeal phylum ###Micrarchaeota### uncovered from a freshwater lake metagenome.</title>
        <authorList>
            <person name="Kadnikov V.V."/>
            <person name="Savvichev A.S."/>
            <person name="Mardanov A.V."/>
            <person name="Beletsky A.V."/>
            <person name="Chupakov A.V."/>
            <person name="Kokryatskaya N.M."/>
            <person name="Pimenov N.V."/>
            <person name="Ravin N.V."/>
        </authorList>
    </citation>
    <scope>NUCLEOTIDE SEQUENCE [LARGE SCALE GENOMIC DNA]</scope>
</reference>
<dbReference type="AlphaFoldDB" id="A0A7D5XJG1"/>
<reference evidence="2" key="1">
    <citation type="journal article" date="2020" name="Appl. Environ. Microbiol.">
        <title>Metabolic Diversity and Evolutionary History of the Archaeal Phylum 'Candidatus Micrarchaeota' Uncovered from a Freshwater Lake Metagenome.</title>
        <authorList>
            <person name="Kadnikov V.V."/>
            <person name="Savvichev A.S."/>
            <person name="Mardanov A.V."/>
            <person name="Beletsky A.V."/>
            <person name="Chupakov A.V."/>
            <person name="Kokryatskaya N.M."/>
            <person name="Pimenov N.V."/>
            <person name="Ravin N.V."/>
        </authorList>
    </citation>
    <scope>NUCLEOTIDE SEQUENCE</scope>
    <source>
        <strain evidence="2">Sv326</strain>
    </source>
</reference>
<evidence type="ECO:0000313" key="3">
    <source>
        <dbReference type="EMBL" id="QLJ52606.1"/>
    </source>
</evidence>
<dbReference type="Proteomes" id="UP000510821">
    <property type="component" value="Chromosome"/>
</dbReference>
<dbReference type="KEGG" id="flt:Sv326_0357"/>
<dbReference type="EMBL" id="CP058998">
    <property type="protein sequence ID" value="QLJ52532.1"/>
    <property type="molecule type" value="Genomic_DNA"/>
</dbReference>
<sequence>MTKSEYHKGMTQAPEGQALLSGWNGGVVTGVVNGVVKQPLSTGVDTTTSVNSSYLQHTLGSEKVRRKQNFKMHRKLFVFWYQGAQPLPRCNQYNNRNDRIAYTGKAKNIPMGVWENWFSRVPVIHSVGNCLKVWISHPAGLTVEEQLFEAGTIAWKCMSTFARKHGIIITKWTTKDFEEFTVENRKLDFRVLRKFIMQDADFCERKLDMRIDSSHFWAKTRTQPKIPKVEFSKSELSENPSLVKDDLMTYEWLIHEGAGLLKNQQGTTNRLAELVLESIRLNSTNSEQLAFIVSELKKNGKGRDYG</sequence>
<protein>
    <submittedName>
        <fullName evidence="2">Uncharacterized protein</fullName>
    </submittedName>
</protein>
<organism evidence="2 4">
    <name type="scientific">Fermentimicrarchaeum limneticum</name>
    <dbReference type="NCBI Taxonomy" id="2795018"/>
    <lineage>
        <taxon>Archaea</taxon>
        <taxon>Candidatus Micrarchaeota</taxon>
        <taxon>Candidatus Fermentimicrarchaeales</taxon>
        <taxon>Candidatus Fermentimicrarchaeaceae</taxon>
        <taxon>Candidatus Fermentimicrarchaeum</taxon>
    </lineage>
</organism>
<dbReference type="EMBL" id="CP058998">
    <property type="protein sequence ID" value="QLJ52569.1"/>
    <property type="molecule type" value="Genomic_DNA"/>
</dbReference>